<dbReference type="GO" id="GO:0007165">
    <property type="term" value="P:signal transduction"/>
    <property type="evidence" value="ECO:0007669"/>
    <property type="project" value="UniProtKB-ARBA"/>
</dbReference>
<accession>A0A317N083</accession>
<feature type="domain" description="EAL" evidence="11">
    <location>
        <begin position="801"/>
        <end position="1048"/>
    </location>
</feature>
<proteinExistence type="predicted"/>
<dbReference type="PROSITE" id="PS50883">
    <property type="entry name" value="EAL"/>
    <property type="match status" value="1"/>
</dbReference>
<keyword evidence="3" id="KW-1003">Cell membrane</keyword>
<dbReference type="InterPro" id="IPR043128">
    <property type="entry name" value="Rev_trsase/Diguanyl_cyclase"/>
</dbReference>
<comment type="cofactor">
    <cofactor evidence="1">
        <name>Mg(2+)</name>
        <dbReference type="ChEBI" id="CHEBI:18420"/>
    </cofactor>
</comment>
<dbReference type="SMART" id="SM00086">
    <property type="entry name" value="PAC"/>
    <property type="match status" value="1"/>
</dbReference>
<gene>
    <name evidence="13" type="ORF">C7443_101381</name>
</gene>
<evidence type="ECO:0000256" key="1">
    <source>
        <dbReference type="ARBA" id="ARBA00001946"/>
    </source>
</evidence>
<keyword evidence="4 7" id="KW-0812">Transmembrane</keyword>
<dbReference type="Pfam" id="PF00990">
    <property type="entry name" value="GGDEF"/>
    <property type="match status" value="1"/>
</dbReference>
<dbReference type="SUPFAM" id="SSF141868">
    <property type="entry name" value="EAL domain-like"/>
    <property type="match status" value="1"/>
</dbReference>
<dbReference type="Pfam" id="PF05231">
    <property type="entry name" value="MASE1"/>
    <property type="match status" value="1"/>
</dbReference>
<feature type="domain" description="CHASE" evidence="10">
    <location>
        <begin position="301"/>
        <end position="334"/>
    </location>
</feature>
<dbReference type="GO" id="GO:0003824">
    <property type="term" value="F:catalytic activity"/>
    <property type="evidence" value="ECO:0007669"/>
    <property type="project" value="UniProtKB-ARBA"/>
</dbReference>
<feature type="domain" description="PAC" evidence="9">
    <location>
        <begin position="575"/>
        <end position="627"/>
    </location>
</feature>
<dbReference type="CDD" id="cd01949">
    <property type="entry name" value="GGDEF"/>
    <property type="match status" value="1"/>
</dbReference>
<dbReference type="PROSITE" id="PS50113">
    <property type="entry name" value="PAC"/>
    <property type="match status" value="1"/>
</dbReference>
<dbReference type="Pfam" id="PF03924">
    <property type="entry name" value="CHASE"/>
    <property type="match status" value="1"/>
</dbReference>
<dbReference type="SUPFAM" id="SSF55785">
    <property type="entry name" value="PYP-like sensor domain (PAS domain)"/>
    <property type="match status" value="1"/>
</dbReference>
<dbReference type="InterPro" id="IPR052155">
    <property type="entry name" value="Biofilm_reg_signaling"/>
</dbReference>
<evidence type="ECO:0000256" key="4">
    <source>
        <dbReference type="ARBA" id="ARBA00022692"/>
    </source>
</evidence>
<keyword evidence="14" id="KW-1185">Reference proteome</keyword>
<feature type="transmembrane region" description="Helical" evidence="7">
    <location>
        <begin position="6"/>
        <end position="28"/>
    </location>
</feature>
<dbReference type="CDD" id="cd01948">
    <property type="entry name" value="EAL"/>
    <property type="match status" value="1"/>
</dbReference>
<dbReference type="InterPro" id="IPR035965">
    <property type="entry name" value="PAS-like_dom_sf"/>
</dbReference>
<dbReference type="Gene3D" id="3.20.20.450">
    <property type="entry name" value="EAL domain"/>
    <property type="match status" value="1"/>
</dbReference>
<dbReference type="SMART" id="SM00052">
    <property type="entry name" value="EAL"/>
    <property type="match status" value="1"/>
</dbReference>
<dbReference type="Proteomes" id="UP000246569">
    <property type="component" value="Unassembled WGS sequence"/>
</dbReference>
<keyword evidence="6 7" id="KW-0472">Membrane</keyword>
<dbReference type="PANTHER" id="PTHR44757:SF2">
    <property type="entry name" value="BIOFILM ARCHITECTURE MAINTENANCE PROTEIN MBAA"/>
    <property type="match status" value="1"/>
</dbReference>
<evidence type="ECO:0000313" key="14">
    <source>
        <dbReference type="Proteomes" id="UP000246569"/>
    </source>
</evidence>
<dbReference type="InterPro" id="IPR000014">
    <property type="entry name" value="PAS"/>
</dbReference>
<sequence length="1048" mass="114303">MPVNPPVFACLLLAVAYAVAGGLGILLADSGSTEIEIWPAAGLALGVLLTHGRRLWPGIWLGSLIVNLTIHFWVLPNPGPALPGIIFTSLIAIGPALQALLAAHWLQPLLASRPQLGHTGDAARAMLIGGPLCCLIAASWGTLLLVTLGPVSLQHAGRVLLRWWTGDLLGVLIITPITLAWLGDSGWQRRRLQITLPLLGCLVLSGIALNQARRWEDQRFEQTFLRHATTAAVAVRQALSNRLDVLQVLRDLDQAVPLHQREPFSRAARGLIARHSGIAALLWLPQIDADTLAQPDTAASRLPILYIEPQAGHEALTAIDLAAQPALRTALERAVGGALAISPPPAPIRSPATVTVWLAVSDIDRQHGMLAAVLRLDQIIDTTLDQPMRRGLVLQLRDISAGTPAQPLAGEAIMANASVWRMSFAFGDRIWELAVAPNAQMAELRLHQTGTLLVLLACAFVSGVFAVFVLVASGRTTLVEAMVTARTAWLAREIDERKRAESRLRQAAIVYENTREGILVLNQQGRIEAVNPAFTQISGYGSELLDQRPHQLLACGVRRTLFHEIRTQLRADGHWQGETWNRHADGSLYPAWLTFSAVRTEDGRFSHYVAVFSDISSIKQSQAELERLAHHDPLTGLPNRLLLIARIEHAIARAKREHKRLALLFLDLDRFKNVNDSLGHNLGDRLLVAAAERLSASRRDADTLARLGGDEFVMLAENLAVAEHASSLAERLVSACARPFRLGEHELYLGTSIGIAVFPEDGEDAETLLRNADAAMYAAKAQGRGTFHFYTREQTDSAQQRVRIEAELRRALSGGELRLHYQPIVRLADGAVESYEALVRWQHPSRGLLLPAEFLAIAEESGLILELGHWVLDTACRQARAWLDAGTPRRVAVNITVPQVLRQDLPGLVSAALAHYQLPGHLLELELTESLLLQDPERGAQALKALKALGISLAVDDFGTGYSSLGYLKRLPIDRLKIDRLFVRDLPGDSDDCAIVCAIIDLAHHLHLGVLAEGVETAEQAQFLIEHGCELAQGWLYGRARSASAAGD</sequence>
<dbReference type="PROSITE" id="PS50112">
    <property type="entry name" value="PAS"/>
    <property type="match status" value="1"/>
</dbReference>
<evidence type="ECO:0000256" key="3">
    <source>
        <dbReference type="ARBA" id="ARBA00022475"/>
    </source>
</evidence>
<keyword evidence="5 7" id="KW-1133">Transmembrane helix</keyword>
<feature type="domain" description="PAS" evidence="8">
    <location>
        <begin position="503"/>
        <end position="543"/>
    </location>
</feature>
<evidence type="ECO:0000259" key="11">
    <source>
        <dbReference type="PROSITE" id="PS50883"/>
    </source>
</evidence>
<dbReference type="InterPro" id="IPR001633">
    <property type="entry name" value="EAL_dom"/>
</dbReference>
<feature type="transmembrane region" description="Helical" evidence="7">
    <location>
        <begin position="126"/>
        <end position="148"/>
    </location>
</feature>
<evidence type="ECO:0000256" key="5">
    <source>
        <dbReference type="ARBA" id="ARBA00022989"/>
    </source>
</evidence>
<dbReference type="InterPro" id="IPR000160">
    <property type="entry name" value="GGDEF_dom"/>
</dbReference>
<dbReference type="InterPro" id="IPR007895">
    <property type="entry name" value="MASE1"/>
</dbReference>
<evidence type="ECO:0000259" key="9">
    <source>
        <dbReference type="PROSITE" id="PS50113"/>
    </source>
</evidence>
<evidence type="ECO:0000259" key="8">
    <source>
        <dbReference type="PROSITE" id="PS50112"/>
    </source>
</evidence>
<dbReference type="OrthoDB" id="8553030at2"/>
<feature type="transmembrane region" description="Helical" evidence="7">
    <location>
        <begin position="82"/>
        <end position="106"/>
    </location>
</feature>
<dbReference type="InterPro" id="IPR000700">
    <property type="entry name" value="PAS-assoc_C"/>
</dbReference>
<dbReference type="Gene3D" id="3.30.450.350">
    <property type="entry name" value="CHASE domain"/>
    <property type="match status" value="1"/>
</dbReference>
<dbReference type="SUPFAM" id="SSF55073">
    <property type="entry name" value="Nucleotide cyclase"/>
    <property type="match status" value="1"/>
</dbReference>
<dbReference type="PROSITE" id="PS50887">
    <property type="entry name" value="GGDEF"/>
    <property type="match status" value="1"/>
</dbReference>
<dbReference type="RefSeq" id="WP_110016879.1">
    <property type="nucleotide sequence ID" value="NZ_QGTJ01000001.1"/>
</dbReference>
<feature type="transmembrane region" description="Helical" evidence="7">
    <location>
        <begin position="194"/>
        <end position="212"/>
    </location>
</feature>
<dbReference type="FunFam" id="3.30.70.270:FF:000001">
    <property type="entry name" value="Diguanylate cyclase domain protein"/>
    <property type="match status" value="1"/>
</dbReference>
<evidence type="ECO:0000256" key="6">
    <source>
        <dbReference type="ARBA" id="ARBA00023136"/>
    </source>
</evidence>
<dbReference type="Gene3D" id="3.30.450.20">
    <property type="entry name" value="PAS domain"/>
    <property type="match status" value="1"/>
</dbReference>
<dbReference type="GO" id="GO:0005886">
    <property type="term" value="C:plasma membrane"/>
    <property type="evidence" value="ECO:0007669"/>
    <property type="project" value="UniProtKB-SubCell"/>
</dbReference>
<organism evidence="13 14">
    <name type="scientific">Plasticicumulans acidivorans</name>
    <dbReference type="NCBI Taxonomy" id="886464"/>
    <lineage>
        <taxon>Bacteria</taxon>
        <taxon>Pseudomonadati</taxon>
        <taxon>Pseudomonadota</taxon>
        <taxon>Gammaproteobacteria</taxon>
        <taxon>Candidatus Competibacteraceae</taxon>
        <taxon>Plasticicumulans</taxon>
    </lineage>
</organism>
<reference evidence="13 14" key="1">
    <citation type="submission" date="2018-05" db="EMBL/GenBank/DDBJ databases">
        <title>Genomic Encyclopedia of Type Strains, Phase IV (KMG-IV): sequencing the most valuable type-strain genomes for metagenomic binning, comparative biology and taxonomic classification.</title>
        <authorList>
            <person name="Goeker M."/>
        </authorList>
    </citation>
    <scope>NUCLEOTIDE SEQUENCE [LARGE SCALE GENOMIC DNA]</scope>
    <source>
        <strain evidence="13 14">DSM 23606</strain>
    </source>
</reference>
<dbReference type="PROSITE" id="PS50839">
    <property type="entry name" value="CHASE"/>
    <property type="match status" value="1"/>
</dbReference>
<dbReference type="InterPro" id="IPR042240">
    <property type="entry name" value="CHASE_sf"/>
</dbReference>
<dbReference type="InterPro" id="IPR006189">
    <property type="entry name" value="CHASE_dom"/>
</dbReference>
<dbReference type="Gene3D" id="3.30.70.270">
    <property type="match status" value="1"/>
</dbReference>
<name>A0A317N083_9GAMM</name>
<feature type="transmembrane region" description="Helical" evidence="7">
    <location>
        <begin position="451"/>
        <end position="472"/>
    </location>
</feature>
<dbReference type="EMBL" id="QGTJ01000001">
    <property type="protein sequence ID" value="PWV65895.1"/>
    <property type="molecule type" value="Genomic_DNA"/>
</dbReference>
<dbReference type="SMART" id="SM00091">
    <property type="entry name" value="PAS"/>
    <property type="match status" value="1"/>
</dbReference>
<comment type="subcellular location">
    <subcellularLocation>
        <location evidence="2">Cell membrane</location>
        <topology evidence="2">Multi-pass membrane protein</topology>
    </subcellularLocation>
</comment>
<dbReference type="NCBIfam" id="TIGR00254">
    <property type="entry name" value="GGDEF"/>
    <property type="match status" value="1"/>
</dbReference>
<comment type="caution">
    <text evidence="13">The sequence shown here is derived from an EMBL/GenBank/DDBJ whole genome shotgun (WGS) entry which is preliminary data.</text>
</comment>
<evidence type="ECO:0000313" key="13">
    <source>
        <dbReference type="EMBL" id="PWV65895.1"/>
    </source>
</evidence>
<dbReference type="NCBIfam" id="TIGR00229">
    <property type="entry name" value="sensory_box"/>
    <property type="match status" value="1"/>
</dbReference>
<dbReference type="SMART" id="SM01079">
    <property type="entry name" value="CHASE"/>
    <property type="match status" value="1"/>
</dbReference>
<protein>
    <submittedName>
        <fullName evidence="13">PAS domain S-box-containing protein/diguanylate cyclase (GGDEF)-like protein</fullName>
    </submittedName>
</protein>
<dbReference type="InterPro" id="IPR035919">
    <property type="entry name" value="EAL_sf"/>
</dbReference>
<feature type="transmembrane region" description="Helical" evidence="7">
    <location>
        <begin position="160"/>
        <end position="182"/>
    </location>
</feature>
<evidence type="ECO:0000259" key="10">
    <source>
        <dbReference type="PROSITE" id="PS50839"/>
    </source>
</evidence>
<dbReference type="CDD" id="cd00130">
    <property type="entry name" value="PAS"/>
    <property type="match status" value="1"/>
</dbReference>
<dbReference type="PANTHER" id="PTHR44757">
    <property type="entry name" value="DIGUANYLATE CYCLASE DGCP"/>
    <property type="match status" value="1"/>
</dbReference>
<dbReference type="Pfam" id="PF13426">
    <property type="entry name" value="PAS_9"/>
    <property type="match status" value="1"/>
</dbReference>
<feature type="transmembrane region" description="Helical" evidence="7">
    <location>
        <begin position="58"/>
        <end position="75"/>
    </location>
</feature>
<evidence type="ECO:0000259" key="12">
    <source>
        <dbReference type="PROSITE" id="PS50887"/>
    </source>
</evidence>
<evidence type="ECO:0000256" key="7">
    <source>
        <dbReference type="SAM" id="Phobius"/>
    </source>
</evidence>
<feature type="domain" description="GGDEF" evidence="12">
    <location>
        <begin position="659"/>
        <end position="792"/>
    </location>
</feature>
<dbReference type="SMART" id="SM00267">
    <property type="entry name" value="GGDEF"/>
    <property type="match status" value="1"/>
</dbReference>
<dbReference type="InterPro" id="IPR029787">
    <property type="entry name" value="Nucleotide_cyclase"/>
</dbReference>
<dbReference type="Pfam" id="PF00563">
    <property type="entry name" value="EAL"/>
    <property type="match status" value="1"/>
</dbReference>
<dbReference type="AlphaFoldDB" id="A0A317N083"/>
<evidence type="ECO:0000256" key="2">
    <source>
        <dbReference type="ARBA" id="ARBA00004651"/>
    </source>
</evidence>
<dbReference type="InterPro" id="IPR001610">
    <property type="entry name" value="PAC"/>
</dbReference>